<keyword evidence="4 10" id="KW-0808">Transferase</keyword>
<proteinExistence type="inferred from homology"/>
<evidence type="ECO:0000256" key="4">
    <source>
        <dbReference type="ARBA" id="ARBA00022679"/>
    </source>
</evidence>
<dbReference type="PANTHER" id="PTHR11692">
    <property type="entry name" value="BIFUNCTIONAL PURINE BIOSYNTHESIS PROTEIN PURH"/>
    <property type="match status" value="1"/>
</dbReference>
<gene>
    <name evidence="10" type="primary">purH</name>
    <name evidence="12" type="ordered locus">Isop_0525</name>
</gene>
<comment type="similarity">
    <text evidence="3 10">Belongs to the PurH family.</text>
</comment>
<dbReference type="HAMAP" id="MF_00139">
    <property type="entry name" value="PurH"/>
    <property type="match status" value="1"/>
</dbReference>
<evidence type="ECO:0000259" key="11">
    <source>
        <dbReference type="PROSITE" id="PS51855"/>
    </source>
</evidence>
<dbReference type="eggNOG" id="COG0138">
    <property type="taxonomic scope" value="Bacteria"/>
</dbReference>
<name>E8QZJ1_ISOPI</name>
<reference key="1">
    <citation type="submission" date="2010-11" db="EMBL/GenBank/DDBJ databases">
        <title>The complete sequence of chromosome of Isophaera pallida ATCC 43644.</title>
        <authorList>
            <consortium name="US DOE Joint Genome Institute (JGI-PGF)"/>
            <person name="Lucas S."/>
            <person name="Copeland A."/>
            <person name="Lapidus A."/>
            <person name="Bruce D."/>
            <person name="Goodwin L."/>
            <person name="Pitluck S."/>
            <person name="Kyrpides N."/>
            <person name="Mavromatis K."/>
            <person name="Pagani I."/>
            <person name="Ivanova N."/>
            <person name="Saunders E."/>
            <person name="Brettin T."/>
            <person name="Detter J.C."/>
            <person name="Han C."/>
            <person name="Tapia R."/>
            <person name="Land M."/>
            <person name="Hauser L."/>
            <person name="Markowitz V."/>
            <person name="Cheng J.-F."/>
            <person name="Hugenholtz P."/>
            <person name="Woyke T."/>
            <person name="Wu D."/>
            <person name="Eisen J.A."/>
        </authorList>
    </citation>
    <scope>NUCLEOTIDE SEQUENCE</scope>
    <source>
        <strain>ATCC 43644</strain>
    </source>
</reference>
<dbReference type="HOGENOM" id="CLU_016316_5_2_0"/>
<dbReference type="PROSITE" id="PS51855">
    <property type="entry name" value="MGS"/>
    <property type="match status" value="1"/>
</dbReference>
<dbReference type="PANTHER" id="PTHR11692:SF0">
    <property type="entry name" value="BIFUNCTIONAL PURINE BIOSYNTHESIS PROTEIN ATIC"/>
    <property type="match status" value="1"/>
</dbReference>
<evidence type="ECO:0000256" key="9">
    <source>
        <dbReference type="ARBA" id="ARBA00050687"/>
    </source>
</evidence>
<reference evidence="12 13" key="2">
    <citation type="journal article" date="2011" name="Stand. Genomic Sci.">
        <title>Complete genome sequence of Isosphaera pallida type strain (IS1B).</title>
        <authorList>
            <consortium name="US DOE Joint Genome Institute (JGI-PGF)"/>
            <person name="Goker M."/>
            <person name="Cleland D."/>
            <person name="Saunders E."/>
            <person name="Lapidus A."/>
            <person name="Nolan M."/>
            <person name="Lucas S."/>
            <person name="Hammon N."/>
            <person name="Deshpande S."/>
            <person name="Cheng J.F."/>
            <person name="Tapia R."/>
            <person name="Han C."/>
            <person name="Goodwin L."/>
            <person name="Pitluck S."/>
            <person name="Liolios K."/>
            <person name="Pagani I."/>
            <person name="Ivanova N."/>
            <person name="Mavromatis K."/>
            <person name="Pati A."/>
            <person name="Chen A."/>
            <person name="Palaniappan K."/>
            <person name="Land M."/>
            <person name="Hauser L."/>
            <person name="Chang Y.J."/>
            <person name="Jeffries C.D."/>
            <person name="Detter J.C."/>
            <person name="Beck B."/>
            <person name="Woyke T."/>
            <person name="Bristow J."/>
            <person name="Eisen J.A."/>
            <person name="Markowitz V."/>
            <person name="Hugenholtz P."/>
            <person name="Kyrpides N.C."/>
            <person name="Klenk H.P."/>
        </authorList>
    </citation>
    <scope>NUCLEOTIDE SEQUENCE [LARGE SCALE GENOMIC DNA]</scope>
    <source>
        <strain evidence="13">ATCC 43644 / DSM 9630 / IS1B</strain>
    </source>
</reference>
<dbReference type="KEGG" id="ipa:Isop_0525"/>
<dbReference type="FunFam" id="3.40.140.20:FF:000001">
    <property type="entry name" value="Bifunctional purine biosynthesis protein PurH"/>
    <property type="match status" value="1"/>
</dbReference>
<dbReference type="RefSeq" id="WP_013563407.1">
    <property type="nucleotide sequence ID" value="NC_014962.1"/>
</dbReference>
<comment type="catalytic activity">
    <reaction evidence="8 10">
        <text>(6R)-10-formyltetrahydrofolate + 5-amino-1-(5-phospho-beta-D-ribosyl)imidazole-4-carboxamide = 5-formamido-1-(5-phospho-D-ribosyl)imidazole-4-carboxamide + (6S)-5,6,7,8-tetrahydrofolate</text>
        <dbReference type="Rhea" id="RHEA:22192"/>
        <dbReference type="ChEBI" id="CHEBI:57453"/>
        <dbReference type="ChEBI" id="CHEBI:58467"/>
        <dbReference type="ChEBI" id="CHEBI:58475"/>
        <dbReference type="ChEBI" id="CHEBI:195366"/>
        <dbReference type="EC" id="2.1.2.3"/>
    </reaction>
</comment>
<dbReference type="SMART" id="SM00851">
    <property type="entry name" value="MGS"/>
    <property type="match status" value="1"/>
</dbReference>
<evidence type="ECO:0000256" key="2">
    <source>
        <dbReference type="ARBA" id="ARBA00004954"/>
    </source>
</evidence>
<evidence type="ECO:0000256" key="10">
    <source>
        <dbReference type="HAMAP-Rule" id="MF_00139"/>
    </source>
</evidence>
<dbReference type="InterPro" id="IPR024051">
    <property type="entry name" value="AICAR_Tfase_dup_dom_sf"/>
</dbReference>
<evidence type="ECO:0000256" key="3">
    <source>
        <dbReference type="ARBA" id="ARBA00007667"/>
    </source>
</evidence>
<dbReference type="GO" id="GO:0004643">
    <property type="term" value="F:phosphoribosylaminoimidazolecarboxamide formyltransferase activity"/>
    <property type="evidence" value="ECO:0007669"/>
    <property type="project" value="UniProtKB-UniRule"/>
</dbReference>
<dbReference type="OrthoDB" id="9802065at2"/>
<dbReference type="NCBIfam" id="NF002049">
    <property type="entry name" value="PRK00881.1"/>
    <property type="match status" value="1"/>
</dbReference>
<dbReference type="InterPro" id="IPR016193">
    <property type="entry name" value="Cytidine_deaminase-like"/>
</dbReference>
<dbReference type="EC" id="2.1.2.3" evidence="10"/>
<dbReference type="STRING" id="575540.Isop_0525"/>
<dbReference type="FunFam" id="3.40.50.1380:FF:000001">
    <property type="entry name" value="Bifunctional purine biosynthesis protein PurH"/>
    <property type="match status" value="1"/>
</dbReference>
<evidence type="ECO:0000256" key="6">
    <source>
        <dbReference type="ARBA" id="ARBA00022801"/>
    </source>
</evidence>
<comment type="pathway">
    <text evidence="1 10">Purine metabolism; IMP biosynthesis via de novo pathway; IMP from 5-formamido-1-(5-phospho-D-ribosyl)imidazole-4-carboxamide: step 1/1.</text>
</comment>
<dbReference type="PIRSF" id="PIRSF000414">
    <property type="entry name" value="AICARFT_IMPCHas"/>
    <property type="match status" value="1"/>
</dbReference>
<feature type="domain" description="MGS-like" evidence="11">
    <location>
        <begin position="17"/>
        <end position="180"/>
    </location>
</feature>
<keyword evidence="5 10" id="KW-0658">Purine biosynthesis</keyword>
<evidence type="ECO:0000313" key="13">
    <source>
        <dbReference type="Proteomes" id="UP000008631"/>
    </source>
</evidence>
<evidence type="ECO:0000313" key="12">
    <source>
        <dbReference type="EMBL" id="ADV61118.1"/>
    </source>
</evidence>
<keyword evidence="7 10" id="KW-0511">Multifunctional enzyme</keyword>
<dbReference type="Pfam" id="PF01808">
    <property type="entry name" value="AICARFT_IMPCHas"/>
    <property type="match status" value="1"/>
</dbReference>
<dbReference type="EMBL" id="CP002353">
    <property type="protein sequence ID" value="ADV61118.1"/>
    <property type="molecule type" value="Genomic_DNA"/>
</dbReference>
<dbReference type="CDD" id="cd01421">
    <property type="entry name" value="IMPCH"/>
    <property type="match status" value="1"/>
</dbReference>
<comment type="catalytic activity">
    <reaction evidence="9 10">
        <text>IMP + H2O = 5-formamido-1-(5-phospho-D-ribosyl)imidazole-4-carboxamide</text>
        <dbReference type="Rhea" id="RHEA:18445"/>
        <dbReference type="ChEBI" id="CHEBI:15377"/>
        <dbReference type="ChEBI" id="CHEBI:58053"/>
        <dbReference type="ChEBI" id="CHEBI:58467"/>
        <dbReference type="EC" id="3.5.4.10"/>
    </reaction>
</comment>
<dbReference type="AlphaFoldDB" id="E8QZJ1"/>
<dbReference type="UniPathway" id="UPA00074">
    <property type="reaction ID" value="UER00133"/>
</dbReference>
<dbReference type="InterPro" id="IPR036914">
    <property type="entry name" value="MGS-like_dom_sf"/>
</dbReference>
<dbReference type="FunCoup" id="E8QZJ1">
    <property type="interactions" value="479"/>
</dbReference>
<dbReference type="GO" id="GO:0006189">
    <property type="term" value="P:'de novo' IMP biosynthetic process"/>
    <property type="evidence" value="ECO:0007669"/>
    <property type="project" value="UniProtKB-UniRule"/>
</dbReference>
<keyword evidence="13" id="KW-1185">Reference proteome</keyword>
<keyword evidence="6 10" id="KW-0378">Hydrolase</keyword>
<dbReference type="GO" id="GO:0003937">
    <property type="term" value="F:IMP cyclohydrolase activity"/>
    <property type="evidence" value="ECO:0007669"/>
    <property type="project" value="UniProtKB-UniRule"/>
</dbReference>
<dbReference type="SUPFAM" id="SSF52335">
    <property type="entry name" value="Methylglyoxal synthase-like"/>
    <property type="match status" value="1"/>
</dbReference>
<dbReference type="InParanoid" id="E8QZJ1"/>
<dbReference type="Proteomes" id="UP000008631">
    <property type="component" value="Chromosome"/>
</dbReference>
<dbReference type="Gene3D" id="3.40.50.1380">
    <property type="entry name" value="Methylglyoxal synthase-like domain"/>
    <property type="match status" value="1"/>
</dbReference>
<evidence type="ECO:0000256" key="1">
    <source>
        <dbReference type="ARBA" id="ARBA00004844"/>
    </source>
</evidence>
<organism evidence="12 13">
    <name type="scientific">Isosphaera pallida (strain ATCC 43644 / DSM 9630 / IS1B)</name>
    <dbReference type="NCBI Taxonomy" id="575540"/>
    <lineage>
        <taxon>Bacteria</taxon>
        <taxon>Pseudomonadati</taxon>
        <taxon>Planctomycetota</taxon>
        <taxon>Planctomycetia</taxon>
        <taxon>Isosphaerales</taxon>
        <taxon>Isosphaeraceae</taxon>
        <taxon>Isosphaera</taxon>
    </lineage>
</organism>
<evidence type="ECO:0000256" key="5">
    <source>
        <dbReference type="ARBA" id="ARBA00022755"/>
    </source>
</evidence>
<comment type="pathway">
    <text evidence="2 10">Purine metabolism; IMP biosynthesis via de novo pathway; 5-formamido-1-(5-phospho-D-ribosyl)imidazole-4-carboxamide from 5-amino-1-(5-phospho-D-ribosyl)imidazole-4-carboxamide (10-formyl THF route): step 1/1.</text>
</comment>
<dbReference type="GO" id="GO:0005829">
    <property type="term" value="C:cytosol"/>
    <property type="evidence" value="ECO:0007669"/>
    <property type="project" value="TreeGrafter"/>
</dbReference>
<dbReference type="InterPro" id="IPR011607">
    <property type="entry name" value="MGS-like_dom"/>
</dbReference>
<protein>
    <recommendedName>
        <fullName evidence="10">Bifunctional purine biosynthesis protein PurH</fullName>
    </recommendedName>
    <domain>
        <recommendedName>
            <fullName evidence="10">Phosphoribosylaminoimidazolecarboxamide formyltransferase</fullName>
            <ecNumber evidence="10">2.1.2.3</ecNumber>
        </recommendedName>
        <alternativeName>
            <fullName evidence="10">AICAR transformylase</fullName>
        </alternativeName>
    </domain>
    <domain>
        <recommendedName>
            <fullName evidence="10">IMP cyclohydrolase</fullName>
            <ecNumber evidence="10">3.5.4.10</ecNumber>
        </recommendedName>
        <alternativeName>
            <fullName evidence="10">ATIC</fullName>
        </alternativeName>
        <alternativeName>
            <fullName evidence="10">IMP synthase</fullName>
        </alternativeName>
        <alternativeName>
            <fullName evidence="10">Inosinicase</fullName>
        </alternativeName>
    </domain>
</protein>
<dbReference type="EC" id="3.5.4.10" evidence="10"/>
<dbReference type="SMART" id="SM00798">
    <property type="entry name" value="AICARFT_IMPCHas"/>
    <property type="match status" value="1"/>
</dbReference>
<dbReference type="SUPFAM" id="SSF53927">
    <property type="entry name" value="Cytidine deaminase-like"/>
    <property type="match status" value="1"/>
</dbReference>
<comment type="domain">
    <text evidence="10">The IMP cyclohydrolase activity resides in the N-terminal region.</text>
</comment>
<dbReference type="Pfam" id="PF02142">
    <property type="entry name" value="MGS"/>
    <property type="match status" value="1"/>
</dbReference>
<sequence>MNSNSNRPALHAPPDDPHLDVKPIRRALLSVSNKEGLLDLARALADRGVELLASGGTHAALTEAGLASIEVADYTGQPEFLGGRVKTLHPRIHGGILARRHREEDQADLERHSVAPIDLVVVNLYPFEAALQRLRGGDPTNAPTSSRGELDAGLIEEIDIGGVALIRAAAKNHRDVAVVVDPAAYPSFLHEFAARNGGTSAFWRAQAAADAFATTACYDALIAQWFRDQLPLLGPNDPPEHDPRFPQRLTLPLRRRELLRYGENPHQAAAVYESLPPERGPNVVHAQQLHGKGLSYNNLLDADSALRMTLDGPDGRPMAVILKHNNPCGAAIADHVAEAFERAYQGDPVSAFGGIVGLNTVVDLDTAQRMSQPGRFLEVILAPGFTPEAFEWLTTKPTWRNSVRLLITHSNARGTRPEGLAFQRILGGVLVQEWDDLGPEFGPDHLGEVVTQRAPTPEERTQLDFAWRICRMVRSNAIVLVKEGRLVGVGAGQMSRLDSVRIAIEKAGDHAQGAVLASDAFFPFRDGPDLAARAGVTAIIQPGGSKRDDESRAACDEHGMAMIFTRRRHFRH</sequence>
<dbReference type="InterPro" id="IPR002695">
    <property type="entry name" value="PurH-like"/>
</dbReference>
<dbReference type="Gene3D" id="3.40.140.20">
    <property type="match status" value="2"/>
</dbReference>
<evidence type="ECO:0000256" key="7">
    <source>
        <dbReference type="ARBA" id="ARBA00023268"/>
    </source>
</evidence>
<accession>E8QZJ1</accession>
<evidence type="ECO:0000256" key="8">
    <source>
        <dbReference type="ARBA" id="ARBA00050488"/>
    </source>
</evidence>
<dbReference type="NCBIfam" id="TIGR00355">
    <property type="entry name" value="purH"/>
    <property type="match status" value="1"/>
</dbReference>